<protein>
    <submittedName>
        <fullName evidence="1">HAD family hydrolase</fullName>
    </submittedName>
</protein>
<reference evidence="2" key="1">
    <citation type="journal article" date="2019" name="Int. J. Syst. Evol. Microbiol.">
        <title>The Global Catalogue of Microorganisms (GCM) 10K type strain sequencing project: providing services to taxonomists for standard genome sequencing and annotation.</title>
        <authorList>
            <consortium name="The Broad Institute Genomics Platform"/>
            <consortium name="The Broad Institute Genome Sequencing Center for Infectious Disease"/>
            <person name="Wu L."/>
            <person name="Ma J."/>
        </authorList>
    </citation>
    <scope>NUCLEOTIDE SEQUENCE [LARGE SCALE GENOMIC DNA]</scope>
    <source>
        <strain evidence="2">TBRC 1826</strain>
    </source>
</reference>
<dbReference type="SFLD" id="SFLDG01129">
    <property type="entry name" value="C1.5:_HAD__Beta-PGM__Phosphata"/>
    <property type="match status" value="1"/>
</dbReference>
<organism evidence="1 2">
    <name type="scientific">Nocardiopsis sediminis</name>
    <dbReference type="NCBI Taxonomy" id="1778267"/>
    <lineage>
        <taxon>Bacteria</taxon>
        <taxon>Bacillati</taxon>
        <taxon>Actinomycetota</taxon>
        <taxon>Actinomycetes</taxon>
        <taxon>Streptosporangiales</taxon>
        <taxon>Nocardiopsidaceae</taxon>
        <taxon>Nocardiopsis</taxon>
    </lineage>
</organism>
<keyword evidence="2" id="KW-1185">Reference proteome</keyword>
<dbReference type="EMBL" id="JBHSBH010000015">
    <property type="protein sequence ID" value="MFC3999108.1"/>
    <property type="molecule type" value="Genomic_DNA"/>
</dbReference>
<dbReference type="InterPro" id="IPR023214">
    <property type="entry name" value="HAD_sf"/>
</dbReference>
<dbReference type="PRINTS" id="PR00413">
    <property type="entry name" value="HADHALOGNASE"/>
</dbReference>
<dbReference type="Pfam" id="PF00702">
    <property type="entry name" value="Hydrolase"/>
    <property type="match status" value="1"/>
</dbReference>
<dbReference type="RefSeq" id="WP_378537355.1">
    <property type="nucleotide sequence ID" value="NZ_JBHSBH010000015.1"/>
</dbReference>
<dbReference type="InterPro" id="IPR006439">
    <property type="entry name" value="HAD-SF_hydro_IA"/>
</dbReference>
<name>A0ABV8FX91_9ACTN</name>
<dbReference type="InterPro" id="IPR036412">
    <property type="entry name" value="HAD-like_sf"/>
</dbReference>
<dbReference type="Gene3D" id="3.40.50.1000">
    <property type="entry name" value="HAD superfamily/HAD-like"/>
    <property type="match status" value="1"/>
</dbReference>
<dbReference type="Proteomes" id="UP001595847">
    <property type="component" value="Unassembled WGS sequence"/>
</dbReference>
<accession>A0ABV8FX91</accession>
<comment type="caution">
    <text evidence="1">The sequence shown here is derived from an EMBL/GenBank/DDBJ whole genome shotgun (WGS) entry which is preliminary data.</text>
</comment>
<dbReference type="PANTHER" id="PTHR43611:SF3">
    <property type="entry name" value="FLAVIN MONONUCLEOTIDE HYDROLASE 1, CHLOROPLATIC"/>
    <property type="match status" value="1"/>
</dbReference>
<evidence type="ECO:0000313" key="2">
    <source>
        <dbReference type="Proteomes" id="UP001595847"/>
    </source>
</evidence>
<sequence>MGRTAGTPTILFDYGEVISLPQPAESRANLERLAGVDPAAFWAAYWAGRRGYDRGDTAAVYWDNVARHAGADWDTIRRQQLWAADVASWLHVRDRSVRLLERLAARGARLALLSNASADMAHALRRSPALAGFDRLFFSSDLALCKPDPEIYTRVLGELGAEPGHTIFLDDREENILAAKALGIDAHHYTGPEAAEAFLADRLGPL</sequence>
<evidence type="ECO:0000313" key="1">
    <source>
        <dbReference type="EMBL" id="MFC3999108.1"/>
    </source>
</evidence>
<gene>
    <name evidence="1" type="ORF">ACFOVU_24530</name>
</gene>
<dbReference type="SFLD" id="SFLDS00003">
    <property type="entry name" value="Haloacid_Dehalogenase"/>
    <property type="match status" value="1"/>
</dbReference>
<dbReference type="PANTHER" id="PTHR43611">
    <property type="entry name" value="ALPHA-D-GLUCOSE 1-PHOSPHATE PHOSPHATASE"/>
    <property type="match status" value="1"/>
</dbReference>
<dbReference type="NCBIfam" id="TIGR01509">
    <property type="entry name" value="HAD-SF-IA-v3"/>
    <property type="match status" value="1"/>
</dbReference>
<dbReference type="SUPFAM" id="SSF56784">
    <property type="entry name" value="HAD-like"/>
    <property type="match status" value="1"/>
</dbReference>
<dbReference type="CDD" id="cd02603">
    <property type="entry name" value="HAD_sEH-N_like"/>
    <property type="match status" value="1"/>
</dbReference>
<dbReference type="GO" id="GO:0016787">
    <property type="term" value="F:hydrolase activity"/>
    <property type="evidence" value="ECO:0007669"/>
    <property type="project" value="UniProtKB-KW"/>
</dbReference>
<proteinExistence type="predicted"/>
<keyword evidence="1" id="KW-0378">Hydrolase</keyword>